<name>A0AAJ0GU83_9PEZI</name>
<keyword evidence="9" id="KW-1133">Transmembrane helix</keyword>
<dbReference type="GeneID" id="87881584"/>
<dbReference type="SMART" id="SM00320">
    <property type="entry name" value="WD40"/>
    <property type="match status" value="14"/>
</dbReference>
<dbReference type="InterPro" id="IPR056884">
    <property type="entry name" value="NPHP3-like_N"/>
</dbReference>
<feature type="repeat" description="WD" evidence="7">
    <location>
        <begin position="744"/>
        <end position="785"/>
    </location>
</feature>
<dbReference type="Gene3D" id="3.40.50.300">
    <property type="entry name" value="P-loop containing nucleotide triphosphate hydrolases"/>
    <property type="match status" value="1"/>
</dbReference>
<sequence>MGTMSQSLPEAPSIRQRKSIRRSDLRAALLSKIGPPPNKGRIAEGTCEWIKGDKQFRNWLTSQGQHLLWISGGPGKGKTFLSTYIVHELTKKREGALILKFFCNSRDGRRNTAQVVLLSFLHQLLEDRHDDKSLHEEVQARFQDPHTDLSANIPREDLWEIFEKGAGRPKGKFQRQIYLVLDGLDECEFESREHLTEKLRATCSAQGATLNFKTIITTRPSTVDAGTDLKINLDDREHQRQTLDDIRTFIRSEAKDRIQEGEAFESFVNVLATRANGTFLWVALAMRMLKDDGAALEAVVDGRDADILDTLLPTGLHSIYNRMLLEALQGKRRRGDGFRPEDAARLIHCVCVAFEPLTQTELAAATGICPTAVSAHLHNCRYMLSELDDGTSDTKTRRLQLVHMSLKEYLQHTQFVMLPAPIGRALWPGLAFTLTSIRRRGFQFDFLDHILFAAFLIHARNLFLRHQAAVALAILIYFAVLRGRRQSLLLLWLLKLSDLFLEHCIFAIFAIHEGKVHTALFMRCLALMQAYLKKDMCNLSHPGALASEVVKRKLESSFPPGLRYACIYWATHFQEGEMTLKDGKQLSMDISGFFEDHFLHWIESLALLGKLSDGVISIRKLLQVVQESAASPQLARFLEDAEKFVRSHGSIIGRTPLQSYGSALVFSPKISEVRNMQWKERLSFIREVAGIKNHWGAHWQTLEGHSGPVSAVAFLQDGKTLASASVDDTVRLWDTGTGAHRQTLKGHSGPVGAVALSPDGRMLASASSDKTVRLWDAGTGAYRQTLNGHSGPVHAVAFSPAGKTLASASDDRTVRFWDAGTGVHRQTLNGHRGPICAIVFSRDGKTLASASYDGTVQLWDASTGAHRQSLEGHSGSIRAMALSRDDKTLASAADDSTVRLWDASTGALRQTLKRHRETVNAVAFSPDGKTLASASHDGTVRLWDAGTGAHRQKLKGHIGIVWAVAFSPDGKLLASAASNGTVRLWDASTGAHRQMFKGHSDSVWAVAFSPDSKTLASASVDETVRLWDAGAGAHRQTLEGHSGSIRAVVLSPDGKMLASASVDGTVRLWDAGTGAHRQTLEGHRGAASTVAFSRDGKTLVSSDDRTVRLWDAGTGAHQQTLEGHREFVSAVSFSPSDKTLASASYDKTVQLWDAGTGTHRQTLKGHSDSVTAVVFSPDSKTLASASEDRTVRLWDAGTGTYQQTLKGHSDSVIAVVFSPDSKTLASASDDGTVRLWDAGTGTHRQTLKGHSYSVTAVVFSPDSKTLASASVDGTVRLWDADLGAHRQTLDINQIPTSLTFSEDGQYLKTDYGSLRLSSASTPGQYPDKSVSDHALYVDKEWITVDGKNLLWLPKDYRPTCACQHGSTLVLGHESGGLTFLHFEFS</sequence>
<keyword evidence="2" id="KW-0677">Repeat</keyword>
<evidence type="ECO:0000256" key="5">
    <source>
        <dbReference type="ARBA" id="ARBA00039789"/>
    </source>
</evidence>
<protein>
    <recommendedName>
        <fullName evidence="5">Mitochondrial division protein 1</fullName>
    </recommendedName>
</protein>
<dbReference type="PROSITE" id="PS00678">
    <property type="entry name" value="WD_REPEATS_1"/>
    <property type="match status" value="3"/>
</dbReference>
<feature type="repeat" description="WD" evidence="7">
    <location>
        <begin position="1205"/>
        <end position="1246"/>
    </location>
</feature>
<dbReference type="InterPro" id="IPR019775">
    <property type="entry name" value="WD40_repeat_CS"/>
</dbReference>
<comment type="function">
    <text evidence="6">Involved in mitochondrial fission. Acts as an adapter protein required to form mitochondrial fission complexes. Formation of these complexes is required to promote constriction and fission of the mitochondrial compartment at a late step in mitochondrial division.</text>
</comment>
<dbReference type="InterPro" id="IPR020472">
    <property type="entry name" value="WD40_PAC1"/>
</dbReference>
<dbReference type="PROSITE" id="PS50837">
    <property type="entry name" value="NACHT"/>
    <property type="match status" value="1"/>
</dbReference>
<dbReference type="InterPro" id="IPR036322">
    <property type="entry name" value="WD40_repeat_dom_sf"/>
</dbReference>
<comment type="similarity">
    <text evidence="4">Belongs to the WD repeat MDV1/CAF4 family.</text>
</comment>
<feature type="transmembrane region" description="Helical" evidence="9">
    <location>
        <begin position="462"/>
        <end position="481"/>
    </location>
</feature>
<feature type="repeat" description="WD" evidence="7">
    <location>
        <begin position="786"/>
        <end position="827"/>
    </location>
</feature>
<dbReference type="InterPro" id="IPR027417">
    <property type="entry name" value="P-loop_NTPase"/>
</dbReference>
<dbReference type="RefSeq" id="XP_062721835.1">
    <property type="nucleotide sequence ID" value="XM_062862755.1"/>
</dbReference>
<feature type="region of interest" description="Disordered" evidence="8">
    <location>
        <begin position="1"/>
        <end position="20"/>
    </location>
</feature>
<dbReference type="PANTHER" id="PTHR22847:SF637">
    <property type="entry name" value="WD REPEAT DOMAIN 5B"/>
    <property type="match status" value="1"/>
</dbReference>
<dbReference type="PROSITE" id="PS50082">
    <property type="entry name" value="WD_REPEATS_2"/>
    <property type="match status" value="14"/>
</dbReference>
<evidence type="ECO:0000256" key="3">
    <source>
        <dbReference type="ARBA" id="ARBA00023054"/>
    </source>
</evidence>
<comment type="caution">
    <text evidence="11">The sequence shown here is derived from an EMBL/GenBank/DDBJ whole genome shotgun (WGS) entry which is preliminary data.</text>
</comment>
<dbReference type="InterPro" id="IPR001680">
    <property type="entry name" value="WD40_rpt"/>
</dbReference>
<accession>A0AAJ0GU83</accession>
<keyword evidence="12" id="KW-1185">Reference proteome</keyword>
<evidence type="ECO:0000256" key="7">
    <source>
        <dbReference type="PROSITE-ProRule" id="PRU00221"/>
    </source>
</evidence>
<dbReference type="SUPFAM" id="SSF52540">
    <property type="entry name" value="P-loop containing nucleoside triphosphate hydrolases"/>
    <property type="match status" value="1"/>
</dbReference>
<evidence type="ECO:0000313" key="12">
    <source>
        <dbReference type="Proteomes" id="UP001273166"/>
    </source>
</evidence>
<evidence type="ECO:0000256" key="1">
    <source>
        <dbReference type="ARBA" id="ARBA00022574"/>
    </source>
</evidence>
<dbReference type="Gene3D" id="2.130.10.10">
    <property type="entry name" value="YVTN repeat-like/Quinoprotein amine dehydrogenase"/>
    <property type="match status" value="6"/>
</dbReference>
<proteinExistence type="inferred from homology"/>
<keyword evidence="1 7" id="KW-0853">WD repeat</keyword>
<dbReference type="CDD" id="cd00200">
    <property type="entry name" value="WD40"/>
    <property type="match status" value="2"/>
</dbReference>
<keyword evidence="9" id="KW-0472">Membrane</keyword>
<evidence type="ECO:0000259" key="10">
    <source>
        <dbReference type="PROSITE" id="PS50837"/>
    </source>
</evidence>
<feature type="repeat" description="WD" evidence="7">
    <location>
        <begin position="912"/>
        <end position="953"/>
    </location>
</feature>
<evidence type="ECO:0000256" key="8">
    <source>
        <dbReference type="SAM" id="MobiDB-lite"/>
    </source>
</evidence>
<keyword evidence="3" id="KW-0175">Coiled coil</keyword>
<dbReference type="PRINTS" id="PR00320">
    <property type="entry name" value="GPROTEINBRPT"/>
</dbReference>
<dbReference type="InterPro" id="IPR015943">
    <property type="entry name" value="WD40/YVTN_repeat-like_dom_sf"/>
</dbReference>
<feature type="repeat" description="WD" evidence="7">
    <location>
        <begin position="996"/>
        <end position="1037"/>
    </location>
</feature>
<evidence type="ECO:0000313" key="11">
    <source>
        <dbReference type="EMBL" id="KAK3306055.1"/>
    </source>
</evidence>
<evidence type="ECO:0000256" key="4">
    <source>
        <dbReference type="ARBA" id="ARBA00038415"/>
    </source>
</evidence>
<reference evidence="11" key="2">
    <citation type="submission" date="2023-06" db="EMBL/GenBank/DDBJ databases">
        <authorList>
            <consortium name="Lawrence Berkeley National Laboratory"/>
            <person name="Mondo S.J."/>
            <person name="Hensen N."/>
            <person name="Bonometti L."/>
            <person name="Westerberg I."/>
            <person name="Brannstrom I.O."/>
            <person name="Guillou S."/>
            <person name="Cros-Aarteil S."/>
            <person name="Calhoun S."/>
            <person name="Haridas S."/>
            <person name="Kuo A."/>
            <person name="Pangilinan J."/>
            <person name="Riley R."/>
            <person name="Labutti K."/>
            <person name="Andreopoulos B."/>
            <person name="Lipzen A."/>
            <person name="Chen C."/>
            <person name="Yanf M."/>
            <person name="Daum C."/>
            <person name="Ng V."/>
            <person name="Clum A."/>
            <person name="Steindorff A."/>
            <person name="Ohm R."/>
            <person name="Martin F."/>
            <person name="Silar P."/>
            <person name="Natvig D."/>
            <person name="Lalanne C."/>
            <person name="Gautier V."/>
            <person name="Ament-Velasquez S.L."/>
            <person name="Kruys A."/>
            <person name="Hutchinson M.I."/>
            <person name="Powell A.J."/>
            <person name="Barry K."/>
            <person name="Miller A.N."/>
            <person name="Grigoriev I.V."/>
            <person name="Debuchy R."/>
            <person name="Gladieux P."/>
            <person name="Thoren M.H."/>
            <person name="Johannesson H."/>
        </authorList>
    </citation>
    <scope>NUCLEOTIDE SEQUENCE</scope>
    <source>
        <strain evidence="11">CBS 333.67</strain>
    </source>
</reference>
<dbReference type="Proteomes" id="UP001273166">
    <property type="component" value="Unassembled WGS sequence"/>
</dbReference>
<dbReference type="GO" id="GO:0005634">
    <property type="term" value="C:nucleus"/>
    <property type="evidence" value="ECO:0007669"/>
    <property type="project" value="TreeGrafter"/>
</dbReference>
<feature type="repeat" description="WD" evidence="7">
    <location>
        <begin position="1080"/>
        <end position="1120"/>
    </location>
</feature>
<feature type="transmembrane region" description="Helical" evidence="9">
    <location>
        <begin position="488"/>
        <end position="511"/>
    </location>
</feature>
<organism evidence="11 12">
    <name type="scientific">Chaetomium strumarium</name>
    <dbReference type="NCBI Taxonomy" id="1170767"/>
    <lineage>
        <taxon>Eukaryota</taxon>
        <taxon>Fungi</taxon>
        <taxon>Dikarya</taxon>
        <taxon>Ascomycota</taxon>
        <taxon>Pezizomycotina</taxon>
        <taxon>Sordariomycetes</taxon>
        <taxon>Sordariomycetidae</taxon>
        <taxon>Sordariales</taxon>
        <taxon>Chaetomiaceae</taxon>
        <taxon>Chaetomium</taxon>
    </lineage>
</organism>
<dbReference type="SUPFAM" id="SSF50978">
    <property type="entry name" value="WD40 repeat-like"/>
    <property type="match status" value="2"/>
</dbReference>
<evidence type="ECO:0000256" key="2">
    <source>
        <dbReference type="ARBA" id="ARBA00022737"/>
    </source>
</evidence>
<feature type="repeat" description="WD" evidence="7">
    <location>
        <begin position="1038"/>
        <end position="1079"/>
    </location>
</feature>
<feature type="repeat" description="WD" evidence="7">
    <location>
        <begin position="954"/>
        <end position="995"/>
    </location>
</feature>
<feature type="repeat" description="WD" evidence="7">
    <location>
        <begin position="870"/>
        <end position="911"/>
    </location>
</feature>
<feature type="repeat" description="WD" evidence="7">
    <location>
        <begin position="1121"/>
        <end position="1162"/>
    </location>
</feature>
<dbReference type="Pfam" id="PF00400">
    <property type="entry name" value="WD40"/>
    <property type="match status" value="14"/>
</dbReference>
<dbReference type="PANTHER" id="PTHR22847">
    <property type="entry name" value="WD40 REPEAT PROTEIN"/>
    <property type="match status" value="1"/>
</dbReference>
<dbReference type="GO" id="GO:1990234">
    <property type="term" value="C:transferase complex"/>
    <property type="evidence" value="ECO:0007669"/>
    <property type="project" value="UniProtKB-ARBA"/>
</dbReference>
<feature type="repeat" description="WD" evidence="7">
    <location>
        <begin position="702"/>
        <end position="743"/>
    </location>
</feature>
<dbReference type="Pfam" id="PF24883">
    <property type="entry name" value="NPHP3_N"/>
    <property type="match status" value="1"/>
</dbReference>
<keyword evidence="9" id="KW-0812">Transmembrane</keyword>
<dbReference type="PROSITE" id="PS50294">
    <property type="entry name" value="WD_REPEATS_REGION"/>
    <property type="match status" value="14"/>
</dbReference>
<gene>
    <name evidence="11" type="ORF">B0T15DRAFT_217342</name>
</gene>
<dbReference type="EMBL" id="JAUDZG010000004">
    <property type="protein sequence ID" value="KAK3306055.1"/>
    <property type="molecule type" value="Genomic_DNA"/>
</dbReference>
<dbReference type="InterPro" id="IPR007111">
    <property type="entry name" value="NACHT_NTPase"/>
</dbReference>
<evidence type="ECO:0000256" key="9">
    <source>
        <dbReference type="SAM" id="Phobius"/>
    </source>
</evidence>
<feature type="domain" description="NACHT" evidence="10">
    <location>
        <begin position="66"/>
        <end position="221"/>
    </location>
</feature>
<feature type="repeat" description="WD" evidence="7">
    <location>
        <begin position="1247"/>
        <end position="1288"/>
    </location>
</feature>
<evidence type="ECO:0000256" key="6">
    <source>
        <dbReference type="ARBA" id="ARBA00043913"/>
    </source>
</evidence>
<reference evidence="11" key="1">
    <citation type="journal article" date="2023" name="Mol. Phylogenet. Evol.">
        <title>Genome-scale phylogeny and comparative genomics of the fungal order Sordariales.</title>
        <authorList>
            <person name="Hensen N."/>
            <person name="Bonometti L."/>
            <person name="Westerberg I."/>
            <person name="Brannstrom I.O."/>
            <person name="Guillou S."/>
            <person name="Cros-Aarteil S."/>
            <person name="Calhoun S."/>
            <person name="Haridas S."/>
            <person name="Kuo A."/>
            <person name="Mondo S."/>
            <person name="Pangilinan J."/>
            <person name="Riley R."/>
            <person name="LaButti K."/>
            <person name="Andreopoulos B."/>
            <person name="Lipzen A."/>
            <person name="Chen C."/>
            <person name="Yan M."/>
            <person name="Daum C."/>
            <person name="Ng V."/>
            <person name="Clum A."/>
            <person name="Steindorff A."/>
            <person name="Ohm R.A."/>
            <person name="Martin F."/>
            <person name="Silar P."/>
            <person name="Natvig D.O."/>
            <person name="Lalanne C."/>
            <person name="Gautier V."/>
            <person name="Ament-Velasquez S.L."/>
            <person name="Kruys A."/>
            <person name="Hutchinson M.I."/>
            <person name="Powell A.J."/>
            <person name="Barry K."/>
            <person name="Miller A.N."/>
            <person name="Grigoriev I.V."/>
            <person name="Debuchy R."/>
            <person name="Gladieux P."/>
            <person name="Hiltunen Thoren M."/>
            <person name="Johannesson H."/>
        </authorList>
    </citation>
    <scope>NUCLEOTIDE SEQUENCE</scope>
    <source>
        <strain evidence="11">CBS 333.67</strain>
    </source>
</reference>
<feature type="repeat" description="WD" evidence="7">
    <location>
        <begin position="1163"/>
        <end position="1204"/>
    </location>
</feature>
<feature type="repeat" description="WD" evidence="7">
    <location>
        <begin position="828"/>
        <end position="869"/>
    </location>
</feature>